<dbReference type="Pfam" id="PF03652">
    <property type="entry name" value="RuvX"/>
    <property type="match status" value="1"/>
</dbReference>
<dbReference type="Proteomes" id="UP000241434">
    <property type="component" value="Unassembled WGS sequence"/>
</dbReference>
<dbReference type="GO" id="GO:0000967">
    <property type="term" value="P:rRNA 5'-end processing"/>
    <property type="evidence" value="ECO:0007669"/>
    <property type="project" value="UniProtKB-UniRule"/>
</dbReference>
<dbReference type="SMART" id="SM00732">
    <property type="entry name" value="YqgFc"/>
    <property type="match status" value="1"/>
</dbReference>
<dbReference type="HAMAP" id="MF_00651">
    <property type="entry name" value="Nuclease_YqgF"/>
    <property type="match status" value="1"/>
</dbReference>
<dbReference type="RefSeq" id="WP_106776491.1">
    <property type="nucleotide sequence ID" value="NZ_JBGGGQ010000001.1"/>
</dbReference>
<dbReference type="InterPro" id="IPR006641">
    <property type="entry name" value="YqgF/RNaseH-like_dom"/>
</dbReference>
<comment type="subcellular location">
    <subcellularLocation>
        <location evidence="5">Cytoplasm</location>
    </subcellularLocation>
</comment>
<keyword evidence="2 5" id="KW-0690">Ribosome biogenesis</keyword>
<gene>
    <name evidence="7" type="ORF">UF10_03740</name>
</gene>
<dbReference type="PANTHER" id="PTHR33317">
    <property type="entry name" value="POLYNUCLEOTIDYL TRANSFERASE, RIBONUCLEASE H-LIKE SUPERFAMILY PROTEIN"/>
    <property type="match status" value="1"/>
</dbReference>
<sequence>MLKGRIMGLDIGDRTIGVAVSDLMGLTAQGITTIRRESKKKDLAQLKEIIKEKQVDYIVSGLPKNMNGTIGPQSEKVMKFCEFLEKETGLRIEYWDERLTTVSAEKMLIDGDVSRKNRKKVIDKLAAVLILQNYLDFKKF</sequence>
<dbReference type="PANTHER" id="PTHR33317:SF4">
    <property type="entry name" value="POLYNUCLEOTIDYL TRANSFERASE, RIBONUCLEASE H-LIKE SUPERFAMILY PROTEIN"/>
    <property type="match status" value="1"/>
</dbReference>
<evidence type="ECO:0000313" key="7">
    <source>
        <dbReference type="EMBL" id="PSJ31750.1"/>
    </source>
</evidence>
<evidence type="ECO:0000256" key="5">
    <source>
        <dbReference type="HAMAP-Rule" id="MF_00651"/>
    </source>
</evidence>
<comment type="function">
    <text evidence="5">Could be a nuclease involved in processing of the 5'-end of pre-16S rRNA.</text>
</comment>
<keyword evidence="8" id="KW-1185">Reference proteome</keyword>
<keyword evidence="3 5" id="KW-0540">Nuclease</keyword>
<evidence type="ECO:0000256" key="3">
    <source>
        <dbReference type="ARBA" id="ARBA00022722"/>
    </source>
</evidence>
<dbReference type="EMBL" id="JYGE01000003">
    <property type="protein sequence ID" value="PSJ31750.1"/>
    <property type="molecule type" value="Genomic_DNA"/>
</dbReference>
<reference evidence="7" key="1">
    <citation type="thesis" date="2015" institute="Rutgers" country="The State University of New Jersey, 14 College Farm Rd., New Brunswick, NJ, USA">
        <title>Ammonia toxicity in bacteria and its implications for treatment of and resource recovery from highly nitrogenous organic wastes.</title>
        <authorList>
            <person name="Luther A.K."/>
        </authorList>
    </citation>
    <scope>NUCLEOTIDE SEQUENCE</scope>
    <source>
        <strain evidence="7">RT-10B</strain>
    </source>
</reference>
<keyword evidence="4 5" id="KW-0378">Hydrolase</keyword>
<protein>
    <recommendedName>
        <fullName evidence="5">Putative pre-16S rRNA nuclease</fullName>
        <ecNumber evidence="5">3.1.-.-</ecNumber>
    </recommendedName>
</protein>
<dbReference type="GO" id="GO:0004518">
    <property type="term" value="F:nuclease activity"/>
    <property type="evidence" value="ECO:0007669"/>
    <property type="project" value="UniProtKB-KW"/>
</dbReference>
<proteinExistence type="inferred from homology"/>
<keyword evidence="1 5" id="KW-0963">Cytoplasm</keyword>
<evidence type="ECO:0000259" key="6">
    <source>
        <dbReference type="SMART" id="SM00732"/>
    </source>
</evidence>
<organism evidence="7 8">
    <name type="scientific">Peptostreptococcus russellii</name>
    <dbReference type="NCBI Taxonomy" id="215200"/>
    <lineage>
        <taxon>Bacteria</taxon>
        <taxon>Bacillati</taxon>
        <taxon>Bacillota</taxon>
        <taxon>Clostridia</taxon>
        <taxon>Peptostreptococcales</taxon>
        <taxon>Peptostreptococcaceae</taxon>
        <taxon>Peptostreptococcus</taxon>
    </lineage>
</organism>
<dbReference type="InterPro" id="IPR012337">
    <property type="entry name" value="RNaseH-like_sf"/>
</dbReference>
<dbReference type="Gene3D" id="3.30.420.140">
    <property type="entry name" value="YqgF/RNase H-like domain"/>
    <property type="match status" value="1"/>
</dbReference>
<feature type="domain" description="YqgF/RNase H-like" evidence="6">
    <location>
        <begin position="4"/>
        <end position="104"/>
    </location>
</feature>
<dbReference type="CDD" id="cd16964">
    <property type="entry name" value="YqgF"/>
    <property type="match status" value="1"/>
</dbReference>
<evidence type="ECO:0000256" key="1">
    <source>
        <dbReference type="ARBA" id="ARBA00022490"/>
    </source>
</evidence>
<dbReference type="NCBIfam" id="TIGR00250">
    <property type="entry name" value="RNAse_H_YqgF"/>
    <property type="match status" value="1"/>
</dbReference>
<dbReference type="OrthoDB" id="9796140at2"/>
<dbReference type="GO" id="GO:0016788">
    <property type="term" value="F:hydrolase activity, acting on ester bonds"/>
    <property type="evidence" value="ECO:0007669"/>
    <property type="project" value="UniProtKB-UniRule"/>
</dbReference>
<dbReference type="AlphaFoldDB" id="A0A2P7Q1D7"/>
<comment type="caution">
    <text evidence="7">The sequence shown here is derived from an EMBL/GenBank/DDBJ whole genome shotgun (WGS) entry which is preliminary data.</text>
</comment>
<name>A0A2P7Q1D7_9FIRM</name>
<evidence type="ECO:0000256" key="4">
    <source>
        <dbReference type="ARBA" id="ARBA00022801"/>
    </source>
</evidence>
<dbReference type="SUPFAM" id="SSF53098">
    <property type="entry name" value="Ribonuclease H-like"/>
    <property type="match status" value="1"/>
</dbReference>
<dbReference type="EC" id="3.1.-.-" evidence="5"/>
<accession>A0A2P7Q1D7</accession>
<evidence type="ECO:0000256" key="2">
    <source>
        <dbReference type="ARBA" id="ARBA00022517"/>
    </source>
</evidence>
<comment type="similarity">
    <text evidence="5">Belongs to the YqgF HJR family.</text>
</comment>
<dbReference type="GO" id="GO:0005829">
    <property type="term" value="C:cytosol"/>
    <property type="evidence" value="ECO:0007669"/>
    <property type="project" value="TreeGrafter"/>
</dbReference>
<evidence type="ECO:0000313" key="8">
    <source>
        <dbReference type="Proteomes" id="UP000241434"/>
    </source>
</evidence>
<dbReference type="InterPro" id="IPR005227">
    <property type="entry name" value="YqgF"/>
</dbReference>
<dbReference type="InterPro" id="IPR037027">
    <property type="entry name" value="YqgF/RNaseH-like_dom_sf"/>
</dbReference>